<evidence type="ECO:0000313" key="3">
    <source>
        <dbReference type="Proteomes" id="UP000026960"/>
    </source>
</evidence>
<dbReference type="AlphaFoldDB" id="A0A0D3H546"/>
<proteinExistence type="predicted"/>
<name>A0A0D3H546_9ORYZ</name>
<protein>
    <submittedName>
        <fullName evidence="2">Uncharacterized protein</fullName>
    </submittedName>
</protein>
<dbReference type="HOGENOM" id="CLU_185577_0_0_1"/>
<evidence type="ECO:0000313" key="2">
    <source>
        <dbReference type="EnsemblPlants" id="OBART09G05210.1"/>
    </source>
</evidence>
<sequence>MGIGKPRGKSAKKLKYSLSASDFHSDLDEDCLSTSDSSPSDCSISLLQKLGVEICGLSPQEVEEATLGGARKKKLPRPSEEDN</sequence>
<dbReference type="STRING" id="65489.A0A0D3H546"/>
<organism evidence="2">
    <name type="scientific">Oryza barthii</name>
    <dbReference type="NCBI Taxonomy" id="65489"/>
    <lineage>
        <taxon>Eukaryota</taxon>
        <taxon>Viridiplantae</taxon>
        <taxon>Streptophyta</taxon>
        <taxon>Embryophyta</taxon>
        <taxon>Tracheophyta</taxon>
        <taxon>Spermatophyta</taxon>
        <taxon>Magnoliopsida</taxon>
        <taxon>Liliopsida</taxon>
        <taxon>Poales</taxon>
        <taxon>Poaceae</taxon>
        <taxon>BOP clade</taxon>
        <taxon>Oryzoideae</taxon>
        <taxon>Oryzeae</taxon>
        <taxon>Oryzinae</taxon>
        <taxon>Oryza</taxon>
    </lineage>
</organism>
<dbReference type="Gramene" id="OBART09G05210.1">
    <property type="protein sequence ID" value="OBART09G05210.1"/>
    <property type="gene ID" value="OBART09G05210"/>
</dbReference>
<dbReference type="PaxDb" id="65489-OBART09G05210.1"/>
<dbReference type="EnsemblPlants" id="OBART09G05210.1">
    <property type="protein sequence ID" value="OBART09G05210.1"/>
    <property type="gene ID" value="OBART09G05210"/>
</dbReference>
<dbReference type="Proteomes" id="UP000026960">
    <property type="component" value="Chromosome 9"/>
</dbReference>
<keyword evidence="3" id="KW-1185">Reference proteome</keyword>
<reference evidence="2" key="2">
    <citation type="submission" date="2015-03" db="UniProtKB">
        <authorList>
            <consortium name="EnsemblPlants"/>
        </authorList>
    </citation>
    <scope>IDENTIFICATION</scope>
</reference>
<reference evidence="2" key="1">
    <citation type="journal article" date="2009" name="Rice">
        <title>De Novo Next Generation Sequencing of Plant Genomes.</title>
        <authorList>
            <person name="Rounsley S."/>
            <person name="Marri P.R."/>
            <person name="Yu Y."/>
            <person name="He R."/>
            <person name="Sisneros N."/>
            <person name="Goicoechea J.L."/>
            <person name="Lee S.J."/>
            <person name="Angelova A."/>
            <person name="Kudrna D."/>
            <person name="Luo M."/>
            <person name="Affourtit J."/>
            <person name="Desany B."/>
            <person name="Knight J."/>
            <person name="Niazi F."/>
            <person name="Egholm M."/>
            <person name="Wing R.A."/>
        </authorList>
    </citation>
    <scope>NUCLEOTIDE SEQUENCE [LARGE SCALE GENOMIC DNA]</scope>
    <source>
        <strain evidence="2">cv. IRGC 105608</strain>
    </source>
</reference>
<feature type="region of interest" description="Disordered" evidence="1">
    <location>
        <begin position="63"/>
        <end position="83"/>
    </location>
</feature>
<evidence type="ECO:0000256" key="1">
    <source>
        <dbReference type="SAM" id="MobiDB-lite"/>
    </source>
</evidence>
<accession>A0A0D3H546</accession>